<dbReference type="WBParaSite" id="ALUE_0000535101-mRNA-1">
    <property type="protein sequence ID" value="ALUE_0000535101-mRNA-1"/>
    <property type="gene ID" value="ALUE_0000535101"/>
</dbReference>
<dbReference type="AlphaFoldDB" id="A0A0M3HSC5"/>
<keyword evidence="1" id="KW-1185">Reference proteome</keyword>
<reference evidence="2" key="1">
    <citation type="submission" date="2017-02" db="UniProtKB">
        <authorList>
            <consortium name="WormBaseParasite"/>
        </authorList>
    </citation>
    <scope>IDENTIFICATION</scope>
</reference>
<dbReference type="InterPro" id="IPR006597">
    <property type="entry name" value="Sel1-like"/>
</dbReference>
<name>A0A0M3HSC5_ASCLU</name>
<accession>A0A0M3HSC5</accession>
<dbReference type="Gene3D" id="1.25.40.10">
    <property type="entry name" value="Tetratricopeptide repeat domain"/>
    <property type="match status" value="1"/>
</dbReference>
<dbReference type="InterPro" id="IPR011990">
    <property type="entry name" value="TPR-like_helical_dom_sf"/>
</dbReference>
<proteinExistence type="predicted"/>
<dbReference type="Pfam" id="PF08238">
    <property type="entry name" value="Sel1"/>
    <property type="match status" value="2"/>
</dbReference>
<dbReference type="Proteomes" id="UP000036681">
    <property type="component" value="Unplaced"/>
</dbReference>
<dbReference type="PANTHER" id="PTHR45011">
    <property type="entry name" value="DAP3-BINDING CELL DEATH ENHANCER 1"/>
    <property type="match status" value="1"/>
</dbReference>
<dbReference type="SUPFAM" id="SSF81901">
    <property type="entry name" value="HCP-like"/>
    <property type="match status" value="1"/>
</dbReference>
<sequence>MNAHRLVVSNVWKGLKLVPPTLTVHATPSTEYEGEEYKRRSANLELCGAPLYISPLANTDVSALSSGFGYNGFGSGSICAFYEGPSTRRLDVYPLKINLNGLAPQKSTGEAVVHVRKLRTADVGVQTEVLRNEMKKPLADELSDMIDKFRGFVENEVGVEMAAEDLGPEAISSWIRAANLGSVDAMYNLAVCHSNGRFVAKDLPKAVSLWKKASKLGHPLSTYQLAVCHIRGLGIPVDRSYGIELMKEAAEAGCSQAEYFMASKLLREGERALSVKYLEGALRSEGIRRKVARWLKMDSLPEDVREIVTTSLRVYS</sequence>
<dbReference type="InterPro" id="IPR052748">
    <property type="entry name" value="ISR_Activator"/>
</dbReference>
<dbReference type="SMART" id="SM00671">
    <property type="entry name" value="SEL1"/>
    <property type="match status" value="2"/>
</dbReference>
<dbReference type="PANTHER" id="PTHR45011:SF1">
    <property type="entry name" value="DAP3-BINDING CELL DEATH ENHANCER 1"/>
    <property type="match status" value="1"/>
</dbReference>
<evidence type="ECO:0000313" key="1">
    <source>
        <dbReference type="Proteomes" id="UP000036681"/>
    </source>
</evidence>
<evidence type="ECO:0000313" key="2">
    <source>
        <dbReference type="WBParaSite" id="ALUE_0000535101-mRNA-1"/>
    </source>
</evidence>
<protein>
    <submittedName>
        <fullName evidence="2">Sel1 repeat family protein</fullName>
    </submittedName>
</protein>
<organism evidence="1 2">
    <name type="scientific">Ascaris lumbricoides</name>
    <name type="common">Giant roundworm</name>
    <dbReference type="NCBI Taxonomy" id="6252"/>
    <lineage>
        <taxon>Eukaryota</taxon>
        <taxon>Metazoa</taxon>
        <taxon>Ecdysozoa</taxon>
        <taxon>Nematoda</taxon>
        <taxon>Chromadorea</taxon>
        <taxon>Rhabditida</taxon>
        <taxon>Spirurina</taxon>
        <taxon>Ascaridomorpha</taxon>
        <taxon>Ascaridoidea</taxon>
        <taxon>Ascarididae</taxon>
        <taxon>Ascaris</taxon>
    </lineage>
</organism>